<dbReference type="Pfam" id="PF04120">
    <property type="entry name" value="Iron_permease"/>
    <property type="match status" value="2"/>
</dbReference>
<feature type="transmembrane region" description="Helical" evidence="1">
    <location>
        <begin position="293"/>
        <end position="317"/>
    </location>
</feature>
<feature type="transmembrane region" description="Helical" evidence="1">
    <location>
        <begin position="329"/>
        <end position="348"/>
    </location>
</feature>
<keyword evidence="3" id="KW-1185">Reference proteome</keyword>
<organism evidence="2 3">
    <name type="scientific">Lipomyces starkeyi NRRL Y-11557</name>
    <dbReference type="NCBI Taxonomy" id="675824"/>
    <lineage>
        <taxon>Eukaryota</taxon>
        <taxon>Fungi</taxon>
        <taxon>Dikarya</taxon>
        <taxon>Ascomycota</taxon>
        <taxon>Saccharomycotina</taxon>
        <taxon>Lipomycetes</taxon>
        <taxon>Lipomycetales</taxon>
        <taxon>Lipomycetaceae</taxon>
        <taxon>Lipomyces</taxon>
    </lineage>
</organism>
<dbReference type="OrthoDB" id="2224262at2759"/>
<dbReference type="AlphaFoldDB" id="A0A1E3Q7Z3"/>
<protein>
    <recommendedName>
        <fullName evidence="4">Low-affinity Fe(2+) transport protein</fullName>
    </recommendedName>
</protein>
<reference evidence="2 3" key="1">
    <citation type="journal article" date="2016" name="Proc. Natl. Acad. Sci. U.S.A.">
        <title>Comparative genomics of biotechnologically important yeasts.</title>
        <authorList>
            <person name="Riley R."/>
            <person name="Haridas S."/>
            <person name="Wolfe K.H."/>
            <person name="Lopes M.R."/>
            <person name="Hittinger C.T."/>
            <person name="Goeker M."/>
            <person name="Salamov A.A."/>
            <person name="Wisecaver J.H."/>
            <person name="Long T.M."/>
            <person name="Calvey C.H."/>
            <person name="Aerts A.L."/>
            <person name="Barry K.W."/>
            <person name="Choi C."/>
            <person name="Clum A."/>
            <person name="Coughlan A.Y."/>
            <person name="Deshpande S."/>
            <person name="Douglass A.P."/>
            <person name="Hanson S.J."/>
            <person name="Klenk H.-P."/>
            <person name="LaButti K.M."/>
            <person name="Lapidus A."/>
            <person name="Lindquist E.A."/>
            <person name="Lipzen A.M."/>
            <person name="Meier-Kolthoff J.P."/>
            <person name="Ohm R.A."/>
            <person name="Otillar R.P."/>
            <person name="Pangilinan J.L."/>
            <person name="Peng Y."/>
            <person name="Rokas A."/>
            <person name="Rosa C.A."/>
            <person name="Scheuner C."/>
            <person name="Sibirny A.A."/>
            <person name="Slot J.C."/>
            <person name="Stielow J.B."/>
            <person name="Sun H."/>
            <person name="Kurtzman C.P."/>
            <person name="Blackwell M."/>
            <person name="Grigoriev I.V."/>
            <person name="Jeffries T.W."/>
        </authorList>
    </citation>
    <scope>NUCLEOTIDE SEQUENCE [LARGE SCALE GENOMIC DNA]</scope>
    <source>
        <strain evidence="2 3">NRRL Y-11557</strain>
    </source>
</reference>
<keyword evidence="1" id="KW-0472">Membrane</keyword>
<feature type="transmembrane region" description="Helical" evidence="1">
    <location>
        <begin position="188"/>
        <end position="208"/>
    </location>
</feature>
<keyword evidence="1" id="KW-0812">Transmembrane</keyword>
<gene>
    <name evidence="2" type="ORF">LIPSTDRAFT_289621</name>
</gene>
<accession>A0A1E3Q7Z3</accession>
<evidence type="ECO:0008006" key="4">
    <source>
        <dbReference type="Google" id="ProtNLM"/>
    </source>
</evidence>
<dbReference type="Proteomes" id="UP000094385">
    <property type="component" value="Unassembled WGS sequence"/>
</dbReference>
<dbReference type="InterPro" id="IPR007251">
    <property type="entry name" value="Iron_permease_Fet4"/>
</dbReference>
<evidence type="ECO:0000313" key="2">
    <source>
        <dbReference type="EMBL" id="ODQ73272.1"/>
    </source>
</evidence>
<feature type="transmembrane region" description="Helical" evidence="1">
    <location>
        <begin position="220"/>
        <end position="237"/>
    </location>
</feature>
<evidence type="ECO:0000313" key="3">
    <source>
        <dbReference type="Proteomes" id="UP000094385"/>
    </source>
</evidence>
<proteinExistence type="predicted"/>
<feature type="transmembrane region" description="Helical" evidence="1">
    <location>
        <begin position="408"/>
        <end position="427"/>
    </location>
</feature>
<feature type="transmembrane region" description="Helical" evidence="1">
    <location>
        <begin position="100"/>
        <end position="118"/>
    </location>
</feature>
<feature type="transmembrane region" description="Helical" evidence="1">
    <location>
        <begin position="433"/>
        <end position="454"/>
    </location>
</feature>
<feature type="transmembrane region" description="Helical" evidence="1">
    <location>
        <begin position="65"/>
        <end position="88"/>
    </location>
</feature>
<keyword evidence="1" id="KW-1133">Transmembrane helix</keyword>
<dbReference type="GO" id="GO:0055085">
    <property type="term" value="P:transmembrane transport"/>
    <property type="evidence" value="ECO:0007669"/>
    <property type="project" value="InterPro"/>
</dbReference>
<evidence type="ECO:0000256" key="1">
    <source>
        <dbReference type="SAM" id="Phobius"/>
    </source>
</evidence>
<name>A0A1E3Q7Z3_LIPST</name>
<dbReference type="EMBL" id="KV454294">
    <property type="protein sequence ID" value="ODQ73272.1"/>
    <property type="molecule type" value="Genomic_DNA"/>
</dbReference>
<sequence>MDRFIKAISSPGAKGATAGVAPTQRVNLGTVVNVSDDMVAIYVENMVKYDPAFKKRLLDRWLDKVVHVAGSGFVFVLVMAIILVWALLGIKYGQSEMWQVVISDFQAILCYIFDSFLMRQQLIGHDTLMMVAACLRSRNISNSRMLRQIADNWSEKSGQIEDLDKNLTESEFPEVNWLGRLSNFAASLTGHIVTVTLYWIGIFVWIGFGQYCGWSNKWQLYINSATSALMVFVFVFLENIREQHRQYTESCMALIHKTDSALELRLRTITGDTIENEPVVIPGPQVTKIQRAIYYYADVVGTLVGIILMLVVLIIWVVIGPAMSFDANWWLIIGTYTGLIGMNDGFILRNVFYHLGEHEDKAFDQVRAEDLSMFEIIDVSPPVENEIQDSGMSFRISAAVGRFCSHELVVLLGTTVMIGLVIGASVMKWSTTGQLLCNIPPSLIETFFMIILITSQNMADAKRRIVLFNIYQRRRYLLSYVNNIPIWDEK</sequence>
<dbReference type="STRING" id="675824.A0A1E3Q7Z3"/>